<dbReference type="PROSITE" id="PS01124">
    <property type="entry name" value="HTH_ARAC_FAMILY_2"/>
    <property type="match status" value="1"/>
</dbReference>
<dbReference type="EMBL" id="AMCI01002780">
    <property type="protein sequence ID" value="EJX01867.1"/>
    <property type="molecule type" value="Genomic_DNA"/>
</dbReference>
<dbReference type="SUPFAM" id="SSF46689">
    <property type="entry name" value="Homeodomain-like"/>
    <property type="match status" value="1"/>
</dbReference>
<gene>
    <name evidence="5" type="ORF">EVA_10028</name>
</gene>
<dbReference type="Pfam" id="PF12833">
    <property type="entry name" value="HTH_18"/>
    <property type="match status" value="1"/>
</dbReference>
<evidence type="ECO:0000313" key="5">
    <source>
        <dbReference type="EMBL" id="EJX01867.1"/>
    </source>
</evidence>
<dbReference type="GO" id="GO:0003700">
    <property type="term" value="F:DNA-binding transcription factor activity"/>
    <property type="evidence" value="ECO:0007669"/>
    <property type="project" value="InterPro"/>
</dbReference>
<keyword evidence="3" id="KW-0804">Transcription</keyword>
<evidence type="ECO:0000256" key="2">
    <source>
        <dbReference type="ARBA" id="ARBA00023125"/>
    </source>
</evidence>
<evidence type="ECO:0000259" key="4">
    <source>
        <dbReference type="PROSITE" id="PS01124"/>
    </source>
</evidence>
<dbReference type="PANTHER" id="PTHR43280">
    <property type="entry name" value="ARAC-FAMILY TRANSCRIPTIONAL REGULATOR"/>
    <property type="match status" value="1"/>
</dbReference>
<dbReference type="PANTHER" id="PTHR43280:SF29">
    <property type="entry name" value="ARAC-FAMILY TRANSCRIPTIONAL REGULATOR"/>
    <property type="match status" value="1"/>
</dbReference>
<dbReference type="Gene3D" id="1.10.10.60">
    <property type="entry name" value="Homeodomain-like"/>
    <property type="match status" value="1"/>
</dbReference>
<name>J9G3S2_9ZZZZ</name>
<proteinExistence type="predicted"/>
<evidence type="ECO:0000256" key="1">
    <source>
        <dbReference type="ARBA" id="ARBA00023015"/>
    </source>
</evidence>
<accession>J9G3S2</accession>
<dbReference type="AlphaFoldDB" id="J9G3S2"/>
<organism evidence="5">
    <name type="scientific">gut metagenome</name>
    <dbReference type="NCBI Taxonomy" id="749906"/>
    <lineage>
        <taxon>unclassified sequences</taxon>
        <taxon>metagenomes</taxon>
        <taxon>organismal metagenomes</taxon>
    </lineage>
</organism>
<sequence>MTESQAPQRKEPAYLKLMSEEKADGIYLRILEKLTKEKLYRDPSYKTPQLAADLQINTRYIASAVAISTGNNYNALVNHLRLRDACRMMQSDRYNHMTVEEIGLLAGFSSRQAFYLAFHRLYKETPREYRLKVQKGEVLTAR</sequence>
<dbReference type="SMART" id="SM00342">
    <property type="entry name" value="HTH_ARAC"/>
    <property type="match status" value="1"/>
</dbReference>
<keyword evidence="1" id="KW-0805">Transcription regulation</keyword>
<evidence type="ECO:0000256" key="3">
    <source>
        <dbReference type="ARBA" id="ARBA00023163"/>
    </source>
</evidence>
<dbReference type="InterPro" id="IPR018060">
    <property type="entry name" value="HTH_AraC"/>
</dbReference>
<protein>
    <submittedName>
        <fullName evidence="5">Response regulator</fullName>
    </submittedName>
</protein>
<reference evidence="5" key="1">
    <citation type="journal article" date="2012" name="PLoS ONE">
        <title>Gene sets for utilization of primary and secondary nutrition supplies in the distal gut of endangered iberian lynx.</title>
        <authorList>
            <person name="Alcaide M."/>
            <person name="Messina E."/>
            <person name="Richter M."/>
            <person name="Bargiela R."/>
            <person name="Peplies J."/>
            <person name="Huws S.A."/>
            <person name="Newbold C.J."/>
            <person name="Golyshin P.N."/>
            <person name="Simon M.A."/>
            <person name="Lopez G."/>
            <person name="Yakimov M.M."/>
            <person name="Ferrer M."/>
        </authorList>
    </citation>
    <scope>NUCLEOTIDE SEQUENCE</scope>
</reference>
<dbReference type="GO" id="GO:0043565">
    <property type="term" value="F:sequence-specific DNA binding"/>
    <property type="evidence" value="ECO:0007669"/>
    <property type="project" value="InterPro"/>
</dbReference>
<comment type="caution">
    <text evidence="5">The sequence shown here is derived from an EMBL/GenBank/DDBJ whole genome shotgun (WGS) entry which is preliminary data.</text>
</comment>
<dbReference type="InterPro" id="IPR009057">
    <property type="entry name" value="Homeodomain-like_sf"/>
</dbReference>
<feature type="domain" description="HTH araC/xylS-type" evidence="4">
    <location>
        <begin position="24"/>
        <end position="132"/>
    </location>
</feature>
<keyword evidence="2" id="KW-0238">DNA-binding</keyword>